<feature type="transmembrane region" description="Helical" evidence="1">
    <location>
        <begin position="97"/>
        <end position="121"/>
    </location>
</feature>
<proteinExistence type="predicted"/>
<dbReference type="Proteomes" id="UP000593564">
    <property type="component" value="Unassembled WGS sequence"/>
</dbReference>
<reference evidence="3" key="1">
    <citation type="journal article" date="2020" name="Nat. Commun.">
        <title>Genome assembly of wild tea tree DASZ reveals pedigree and selection history of tea varieties.</title>
        <authorList>
            <person name="Zhang W."/>
            <person name="Zhang Y."/>
            <person name="Qiu H."/>
            <person name="Guo Y."/>
            <person name="Wan H."/>
            <person name="Zhang X."/>
            <person name="Scossa F."/>
            <person name="Alseekh S."/>
            <person name="Zhang Q."/>
            <person name="Wang P."/>
            <person name="Xu L."/>
            <person name="Schmidt M.H."/>
            <person name="Jia X."/>
            <person name="Li D."/>
            <person name="Zhu A."/>
            <person name="Guo F."/>
            <person name="Chen W."/>
            <person name="Ni D."/>
            <person name="Usadel B."/>
            <person name="Fernie A.R."/>
            <person name="Wen W."/>
        </authorList>
    </citation>
    <scope>NUCLEOTIDE SEQUENCE [LARGE SCALE GENOMIC DNA]</scope>
    <source>
        <strain evidence="3">cv. G240</strain>
    </source>
</reference>
<name>A0A7J7I7U4_CAMSI</name>
<feature type="transmembrane region" description="Helical" evidence="1">
    <location>
        <begin position="54"/>
        <end position="76"/>
    </location>
</feature>
<dbReference type="GO" id="GO:0016020">
    <property type="term" value="C:membrane"/>
    <property type="evidence" value="ECO:0007669"/>
    <property type="project" value="TreeGrafter"/>
</dbReference>
<protein>
    <submittedName>
        <fullName evidence="2">Uncharacterized protein</fullName>
    </submittedName>
</protein>
<evidence type="ECO:0000313" key="3">
    <source>
        <dbReference type="Proteomes" id="UP000593564"/>
    </source>
</evidence>
<organism evidence="2 3">
    <name type="scientific">Camellia sinensis</name>
    <name type="common">Tea plant</name>
    <name type="synonym">Thea sinensis</name>
    <dbReference type="NCBI Taxonomy" id="4442"/>
    <lineage>
        <taxon>Eukaryota</taxon>
        <taxon>Viridiplantae</taxon>
        <taxon>Streptophyta</taxon>
        <taxon>Embryophyta</taxon>
        <taxon>Tracheophyta</taxon>
        <taxon>Spermatophyta</taxon>
        <taxon>Magnoliopsida</taxon>
        <taxon>eudicotyledons</taxon>
        <taxon>Gunneridae</taxon>
        <taxon>Pentapetalae</taxon>
        <taxon>asterids</taxon>
        <taxon>Ericales</taxon>
        <taxon>Theaceae</taxon>
        <taxon>Camellia</taxon>
    </lineage>
</organism>
<dbReference type="AlphaFoldDB" id="A0A7J7I7U4"/>
<dbReference type="InterPro" id="IPR040283">
    <property type="entry name" value="DDB_G0292058-like"/>
</dbReference>
<sequence length="376" mass="41417">MWPVSHLSCVRMPLALHVQVDSSCPGFCQSSYAMGPRRWVRDGLPWASAAFTGIHGYAIAGVWVICGLGFGTYLTLKNFIGSSSASSSLPQHSESSYVIMFLLLILFSILAIVATGLAIAANQSCLHRTKTLKETVLGAGGDARKTIRNVTDTMNNMLNLLLPYDSKTCRLLNYTSHQLARESRLIRTFVHKNEHTINKAIQLSYIANLVVVTVNLASLAAAIEVQKICDPFPAATNYSYAPEKCPKDAIPIGDLAGVLSRFTCYPDNTGNCEHNRRFIPESTYVIARACSIALQDLINIFPDLLNLVQCSFVKDTFSNVVLHQCKPFRASTRKLWISLLSLSVVMVVLVLLWVAKAYQDRGRSFVLCSIIPNPTI</sequence>
<feature type="transmembrane region" description="Helical" evidence="1">
    <location>
        <begin position="335"/>
        <end position="355"/>
    </location>
</feature>
<dbReference type="EMBL" id="JACBKZ010000001">
    <property type="protein sequence ID" value="KAF5961090.1"/>
    <property type="molecule type" value="Genomic_DNA"/>
</dbReference>
<gene>
    <name evidence="2" type="ORF">HYC85_002299</name>
</gene>
<comment type="caution">
    <text evidence="2">The sequence shown here is derived from an EMBL/GenBank/DDBJ whole genome shotgun (WGS) entry which is preliminary data.</text>
</comment>
<keyword evidence="1" id="KW-0472">Membrane</keyword>
<reference evidence="2 3" key="2">
    <citation type="submission" date="2020-07" db="EMBL/GenBank/DDBJ databases">
        <title>Genome assembly of wild tea tree DASZ reveals pedigree and selection history of tea varieties.</title>
        <authorList>
            <person name="Zhang W."/>
        </authorList>
    </citation>
    <scope>NUCLEOTIDE SEQUENCE [LARGE SCALE GENOMIC DNA]</scope>
    <source>
        <strain evidence="3">cv. G240</strain>
        <tissue evidence="2">Leaf</tissue>
    </source>
</reference>
<keyword evidence="1" id="KW-1133">Transmembrane helix</keyword>
<evidence type="ECO:0000256" key="1">
    <source>
        <dbReference type="SAM" id="Phobius"/>
    </source>
</evidence>
<evidence type="ECO:0000313" key="2">
    <source>
        <dbReference type="EMBL" id="KAF5961090.1"/>
    </source>
</evidence>
<dbReference type="PANTHER" id="PTHR31414">
    <property type="entry name" value="TRANSMEMBRANE PROTEIN DDB_G0292058"/>
    <property type="match status" value="1"/>
</dbReference>
<keyword evidence="3" id="KW-1185">Reference proteome</keyword>
<accession>A0A7J7I7U4</accession>
<keyword evidence="1" id="KW-0812">Transmembrane</keyword>
<dbReference type="PANTHER" id="PTHR31414:SF19">
    <property type="entry name" value="TRANSMEMBRANE PROTEIN"/>
    <property type="match status" value="1"/>
</dbReference>